<keyword evidence="2" id="KW-0812">Transmembrane</keyword>
<feature type="transmembrane region" description="Helical" evidence="2">
    <location>
        <begin position="257"/>
        <end position="281"/>
    </location>
</feature>
<evidence type="ECO:0000313" key="5">
    <source>
        <dbReference type="EMBL" id="NYJ02765.1"/>
    </source>
</evidence>
<reference evidence="5 6" key="1">
    <citation type="submission" date="2020-07" db="EMBL/GenBank/DDBJ databases">
        <title>Sequencing the genomes of 1000 actinobacteria strains.</title>
        <authorList>
            <person name="Klenk H.-P."/>
        </authorList>
    </citation>
    <scope>NUCLEOTIDE SEQUENCE [LARGE SCALE GENOMIC DNA]</scope>
    <source>
        <strain evidence="5 6">DSM 103833</strain>
    </source>
</reference>
<dbReference type="RefSeq" id="WP_179669086.1">
    <property type="nucleotide sequence ID" value="NZ_JACCFP010000001.1"/>
</dbReference>
<keyword evidence="6" id="KW-1185">Reference proteome</keyword>
<evidence type="ECO:0000256" key="1">
    <source>
        <dbReference type="SAM" id="MobiDB-lite"/>
    </source>
</evidence>
<dbReference type="InterPro" id="IPR048389">
    <property type="entry name" value="YciQ-like_C"/>
</dbReference>
<feature type="domain" description="DUF2207" evidence="3">
    <location>
        <begin position="40"/>
        <end position="226"/>
    </location>
</feature>
<evidence type="ECO:0000259" key="4">
    <source>
        <dbReference type="Pfam" id="PF20990"/>
    </source>
</evidence>
<sequence>MRRIIGSLVAFGVLALILLVPAAFYGLEGDAPDAAEEPTTITSYVADFTVDDDGSMDVVETITVDFPVYDRHGIFRFFDRTDPNDAHLRYFVEDAEVTMDGEEVQFEELVEDGRYDVLKIGDPDSYVAFGEHVYEISYTMPAVLTDGDEDEVSTPSQFYWNLIPGGWQQDIQESRLTVRLPAAAEDVQCLVGWGEESDGATPCRRIQGEGTQTITVTTGPLDDQTPVTLLAGQDVPTPEVDTLPWTPRFDRVFGTSVPVLVIVIGIALLLACAGTWLAWLAHEKEPRFPLMYAPPEGIGPAQANYILTEGVNRQAYVATLLHAAEHGAVDLQRHPDGWTITDKNGAHGWAGLDHVTTGIASLLSGPGTSFVAGRKDVSAGQRLKTEIDGFNSQVKAWASSEGLVVRAGMGGFGGLLVLLGFAAVIAIAIWNPLGITAVGLIPAAFAAAGVPLLKTGAATKRTAAGRELWSRIGGFKRILSTTSAEERFDFAGRKELYTAYIPWAVAFDCADEWAKKYRIETGEEPPAPAYFGAGYVAGGGGFDVDSMVDDFDSTLGSAISSYDATQRSSSSGGGGGFSGGGGGGGGGGGSW</sequence>
<comment type="caution">
    <text evidence="5">The sequence shown here is derived from an EMBL/GenBank/DDBJ whole genome shotgun (WGS) entry which is preliminary data.</text>
</comment>
<dbReference type="EMBL" id="JACCFP010000001">
    <property type="protein sequence ID" value="NYJ02765.1"/>
    <property type="molecule type" value="Genomic_DNA"/>
</dbReference>
<dbReference type="Proteomes" id="UP000530424">
    <property type="component" value="Unassembled WGS sequence"/>
</dbReference>
<name>A0A853C4T9_9ACTN</name>
<feature type="compositionally biased region" description="Gly residues" evidence="1">
    <location>
        <begin position="571"/>
        <end position="591"/>
    </location>
</feature>
<feature type="transmembrane region" description="Helical" evidence="2">
    <location>
        <begin position="403"/>
        <end position="429"/>
    </location>
</feature>
<keyword evidence="2" id="KW-1133">Transmembrane helix</keyword>
<gene>
    <name evidence="5" type="ORF">HNR19_003463</name>
</gene>
<organism evidence="5 6">
    <name type="scientific">Nocardioides thalensis</name>
    <dbReference type="NCBI Taxonomy" id="1914755"/>
    <lineage>
        <taxon>Bacteria</taxon>
        <taxon>Bacillati</taxon>
        <taxon>Actinomycetota</taxon>
        <taxon>Actinomycetes</taxon>
        <taxon>Propionibacteriales</taxon>
        <taxon>Nocardioidaceae</taxon>
        <taxon>Nocardioides</taxon>
    </lineage>
</organism>
<protein>
    <submittedName>
        <fullName evidence="5">Putative membrane protein YgcG</fullName>
    </submittedName>
</protein>
<keyword evidence="2" id="KW-0472">Membrane</keyword>
<feature type="transmembrane region" description="Helical" evidence="2">
    <location>
        <begin position="435"/>
        <end position="453"/>
    </location>
</feature>
<evidence type="ECO:0000256" key="2">
    <source>
        <dbReference type="SAM" id="Phobius"/>
    </source>
</evidence>
<dbReference type="AlphaFoldDB" id="A0A853C4T9"/>
<dbReference type="InterPro" id="IPR018702">
    <property type="entry name" value="DUF2207"/>
</dbReference>
<evidence type="ECO:0000313" key="6">
    <source>
        <dbReference type="Proteomes" id="UP000530424"/>
    </source>
</evidence>
<evidence type="ECO:0000259" key="3">
    <source>
        <dbReference type="Pfam" id="PF09972"/>
    </source>
</evidence>
<feature type="region of interest" description="Disordered" evidence="1">
    <location>
        <begin position="564"/>
        <end position="591"/>
    </location>
</feature>
<dbReference type="Pfam" id="PF09972">
    <property type="entry name" value="DUF2207"/>
    <property type="match status" value="1"/>
</dbReference>
<proteinExistence type="predicted"/>
<feature type="domain" description="Predicted membrane protein YciQ-like C-terminal" evidence="4">
    <location>
        <begin position="292"/>
        <end position="516"/>
    </location>
</feature>
<dbReference type="Pfam" id="PF20990">
    <property type="entry name" value="DUF2207_C"/>
    <property type="match status" value="1"/>
</dbReference>
<accession>A0A853C4T9</accession>